<dbReference type="Pfam" id="PF02646">
    <property type="entry name" value="RmuC"/>
    <property type="match status" value="1"/>
</dbReference>
<comment type="similarity">
    <text evidence="2">Belongs to the RmuC family.</text>
</comment>
<protein>
    <submittedName>
        <fullName evidence="5">DNA recombination protein RmuC</fullName>
    </submittedName>
</protein>
<gene>
    <name evidence="5" type="ORF">J2X16_001221</name>
</gene>
<dbReference type="RefSeq" id="WP_310342806.1">
    <property type="nucleotide sequence ID" value="NZ_JAVDXQ010000002.1"/>
</dbReference>
<evidence type="ECO:0000256" key="3">
    <source>
        <dbReference type="ARBA" id="ARBA00023054"/>
    </source>
</evidence>
<evidence type="ECO:0000256" key="4">
    <source>
        <dbReference type="ARBA" id="ARBA00023172"/>
    </source>
</evidence>
<evidence type="ECO:0000256" key="1">
    <source>
        <dbReference type="ARBA" id="ARBA00003416"/>
    </source>
</evidence>
<sequence length="458" mass="50934">MSLFDVLLLGLLALILVLLLLIWARQKAAHRVPPELLQSNERMERELRDELGRSGSSTRQELLQGLAQFQQVLTQGLQGSNQSLAQQALAAREAQDAAALRSMQAQAESMQRLADGMREQLQAMSTSNEHRLAELRLTVEQRLTSIQHDNEKKLEQMRATVDEKLHATLEQRLGESFKQVAERLEQVHKGLGEMQNLARDVGSLNRVLTNVKTRGVFGEVQLAGLLEQVFTPEQYACNMATLPGSNERVEFAISLPGQRDDGKPLWLPIDAKFPREDYERLLDAQERADAPAADAAGKAIEARLRLEARSIRDKYIAPPHTTDFGILFVPTEGLYAEALRRPGLLEGLQREFKVMLCGPTTLLATLTSLQMGFRTLALEKRSAEVWEVLGAVKTEFGKFGDVLAKAKKKLEEAGNTLDAAEVRTRAMTRKLKGVEALPDDAAQRMLQLGLAESVEDSE</sequence>
<comment type="caution">
    <text evidence="5">The sequence shown here is derived from an EMBL/GenBank/DDBJ whole genome shotgun (WGS) entry which is preliminary data.</text>
</comment>
<dbReference type="EMBL" id="JAVDXQ010000002">
    <property type="protein sequence ID" value="MDR7295882.1"/>
    <property type="molecule type" value="Genomic_DNA"/>
</dbReference>
<name>A0ABU1Z5J8_9BURK</name>
<reference evidence="5 6" key="1">
    <citation type="submission" date="2023-07" db="EMBL/GenBank/DDBJ databases">
        <title>Sorghum-associated microbial communities from plants grown in Nebraska, USA.</title>
        <authorList>
            <person name="Schachtman D."/>
        </authorList>
    </citation>
    <scope>NUCLEOTIDE SEQUENCE [LARGE SCALE GENOMIC DNA]</scope>
    <source>
        <strain evidence="5 6">BE310</strain>
    </source>
</reference>
<accession>A0ABU1Z5J8</accession>
<evidence type="ECO:0000313" key="6">
    <source>
        <dbReference type="Proteomes" id="UP001180536"/>
    </source>
</evidence>
<keyword evidence="3" id="KW-0175">Coiled coil</keyword>
<organism evidence="5 6">
    <name type="scientific">Pelomonas aquatica</name>
    <dbReference type="NCBI Taxonomy" id="431058"/>
    <lineage>
        <taxon>Bacteria</taxon>
        <taxon>Pseudomonadati</taxon>
        <taxon>Pseudomonadota</taxon>
        <taxon>Betaproteobacteria</taxon>
        <taxon>Burkholderiales</taxon>
        <taxon>Sphaerotilaceae</taxon>
        <taxon>Roseateles</taxon>
    </lineage>
</organism>
<proteinExistence type="inferred from homology"/>
<evidence type="ECO:0000313" key="5">
    <source>
        <dbReference type="EMBL" id="MDR7295882.1"/>
    </source>
</evidence>
<dbReference type="Proteomes" id="UP001180536">
    <property type="component" value="Unassembled WGS sequence"/>
</dbReference>
<keyword evidence="6" id="KW-1185">Reference proteome</keyword>
<comment type="function">
    <text evidence="1">Involved in DNA recombination.</text>
</comment>
<keyword evidence="4" id="KW-0233">DNA recombination</keyword>
<dbReference type="PANTHER" id="PTHR30563">
    <property type="entry name" value="DNA RECOMBINATION PROTEIN RMUC"/>
    <property type="match status" value="1"/>
</dbReference>
<dbReference type="InterPro" id="IPR003798">
    <property type="entry name" value="DNA_recombination_RmuC"/>
</dbReference>
<evidence type="ECO:0000256" key="2">
    <source>
        <dbReference type="ARBA" id="ARBA00009840"/>
    </source>
</evidence>
<dbReference type="PANTHER" id="PTHR30563:SF0">
    <property type="entry name" value="DNA RECOMBINATION PROTEIN RMUC"/>
    <property type="match status" value="1"/>
</dbReference>